<sequence>MLPHSIIPSCSPWKLPISRGLPLQLIPARPYVSKPGAPKRPSRFGDKHISLDHFLLRGRVVSLYRDIIRGCRRITNPSSKKEMIDMARRRSVIYFLPEEHSGKEWNGILTDYDHGNYMLSEF</sequence>
<dbReference type="OrthoDB" id="74240at2759"/>
<evidence type="ECO:0000313" key="2">
    <source>
        <dbReference type="Proteomes" id="UP000696280"/>
    </source>
</evidence>
<dbReference type="AlphaFoldDB" id="A0A9N9KLX0"/>
<protein>
    <submittedName>
        <fullName evidence="1">Uncharacterized protein</fullName>
    </submittedName>
</protein>
<dbReference type="EMBL" id="CAJVRL010000025">
    <property type="protein sequence ID" value="CAG8949719.1"/>
    <property type="molecule type" value="Genomic_DNA"/>
</dbReference>
<accession>A0A9N9KLX0</accession>
<proteinExistence type="predicted"/>
<reference evidence="1" key="1">
    <citation type="submission" date="2021-07" db="EMBL/GenBank/DDBJ databases">
        <authorList>
            <person name="Durling M."/>
        </authorList>
    </citation>
    <scope>NUCLEOTIDE SEQUENCE</scope>
</reference>
<organism evidence="1 2">
    <name type="scientific">Hymenoscyphus fraxineus</name>
    <dbReference type="NCBI Taxonomy" id="746836"/>
    <lineage>
        <taxon>Eukaryota</taxon>
        <taxon>Fungi</taxon>
        <taxon>Dikarya</taxon>
        <taxon>Ascomycota</taxon>
        <taxon>Pezizomycotina</taxon>
        <taxon>Leotiomycetes</taxon>
        <taxon>Helotiales</taxon>
        <taxon>Helotiaceae</taxon>
        <taxon>Hymenoscyphus</taxon>
    </lineage>
</organism>
<gene>
    <name evidence="1" type="ORF">HYFRA_00004037</name>
</gene>
<keyword evidence="2" id="KW-1185">Reference proteome</keyword>
<dbReference type="Proteomes" id="UP000696280">
    <property type="component" value="Unassembled WGS sequence"/>
</dbReference>
<name>A0A9N9KLX0_9HELO</name>
<comment type="caution">
    <text evidence="1">The sequence shown here is derived from an EMBL/GenBank/DDBJ whole genome shotgun (WGS) entry which is preliminary data.</text>
</comment>
<evidence type="ECO:0000313" key="1">
    <source>
        <dbReference type="EMBL" id="CAG8949719.1"/>
    </source>
</evidence>